<dbReference type="GO" id="GO:0055085">
    <property type="term" value="P:transmembrane transport"/>
    <property type="evidence" value="ECO:0007669"/>
    <property type="project" value="TreeGrafter"/>
</dbReference>
<dbReference type="RefSeq" id="WP_078932774.1">
    <property type="nucleotide sequence ID" value="NZ_FUWG01000005.1"/>
</dbReference>
<dbReference type="PANTHER" id="PTHR21716">
    <property type="entry name" value="TRANSMEMBRANE PROTEIN"/>
    <property type="match status" value="1"/>
</dbReference>
<dbReference type="AlphaFoldDB" id="A0A1T4JWN3"/>
<accession>A0A1T4JWN3</accession>
<evidence type="ECO:0000256" key="6">
    <source>
        <dbReference type="SAM" id="Phobius"/>
    </source>
</evidence>
<dbReference type="STRING" id="261392.SAMN02745149_00862"/>
<evidence type="ECO:0000256" key="5">
    <source>
        <dbReference type="ARBA" id="ARBA00023136"/>
    </source>
</evidence>
<name>A0A1T4JWN3_TREPO</name>
<keyword evidence="8" id="KW-1185">Reference proteome</keyword>
<evidence type="ECO:0000256" key="4">
    <source>
        <dbReference type="ARBA" id="ARBA00022989"/>
    </source>
</evidence>
<dbReference type="EMBL" id="FUWG01000005">
    <property type="protein sequence ID" value="SJZ34559.1"/>
    <property type="molecule type" value="Genomic_DNA"/>
</dbReference>
<evidence type="ECO:0000256" key="1">
    <source>
        <dbReference type="ARBA" id="ARBA00004141"/>
    </source>
</evidence>
<proteinExistence type="inferred from homology"/>
<feature type="transmembrane region" description="Helical" evidence="6">
    <location>
        <begin position="306"/>
        <end position="328"/>
    </location>
</feature>
<feature type="transmembrane region" description="Helical" evidence="6">
    <location>
        <begin position="32"/>
        <end position="50"/>
    </location>
</feature>
<feature type="transmembrane region" description="Helical" evidence="6">
    <location>
        <begin position="268"/>
        <end position="286"/>
    </location>
</feature>
<evidence type="ECO:0000313" key="7">
    <source>
        <dbReference type="EMBL" id="SJZ34559.1"/>
    </source>
</evidence>
<keyword evidence="4 6" id="KW-1133">Transmembrane helix</keyword>
<sequence length="363" mass="41378">MTKDQYSKNILYLLLFCSVVIMGFLMKVTASFMLPVVISVLLSCVFYPIVKRLNEKLKFPWVLGSIVMVLIVVVIIMVLSTIIGTSLTTFLSQYPKYESKFLYLYKMCADTFEFQFYDDKSFFENIWGQLKVREFVQKTAISFSGDVLAFTKNVGMILLFIVFLLIEMRYSHEKVDAIFQGKNSRRVMTVTRKIITETVHFLSIKFFISLATGALVFICCLIAGVDFAVLWAFLAFVMNFIPTFGSIFSVLITTLFTLIQFYPNSLRIIFIFVSITAVNMILGNIVEPRIEGKNLGISPFVILVSLTFWGWMWGFIGMIIAVPLMMIVKIICENVSFLHPIAIILGNKPADTQKELSEVEEEA</sequence>
<organism evidence="7 8">
    <name type="scientific">Treponema porcinum</name>
    <dbReference type="NCBI Taxonomy" id="261392"/>
    <lineage>
        <taxon>Bacteria</taxon>
        <taxon>Pseudomonadati</taxon>
        <taxon>Spirochaetota</taxon>
        <taxon>Spirochaetia</taxon>
        <taxon>Spirochaetales</taxon>
        <taxon>Treponemataceae</taxon>
        <taxon>Treponema</taxon>
    </lineage>
</organism>
<protein>
    <submittedName>
        <fullName evidence="7">Predicted PurR-regulated permease PerM</fullName>
    </submittedName>
</protein>
<evidence type="ECO:0000313" key="8">
    <source>
        <dbReference type="Proteomes" id="UP000190423"/>
    </source>
</evidence>
<comment type="subcellular location">
    <subcellularLocation>
        <location evidence="1">Membrane</location>
        <topology evidence="1">Multi-pass membrane protein</topology>
    </subcellularLocation>
</comment>
<dbReference type="GeneID" id="78316175"/>
<dbReference type="InterPro" id="IPR002549">
    <property type="entry name" value="AI-2E-like"/>
</dbReference>
<evidence type="ECO:0000256" key="3">
    <source>
        <dbReference type="ARBA" id="ARBA00022692"/>
    </source>
</evidence>
<feature type="transmembrane region" description="Helical" evidence="6">
    <location>
        <begin position="231"/>
        <end position="256"/>
    </location>
</feature>
<keyword evidence="5 6" id="KW-0472">Membrane</keyword>
<feature type="transmembrane region" description="Helical" evidence="6">
    <location>
        <begin position="147"/>
        <end position="166"/>
    </location>
</feature>
<dbReference type="OrthoDB" id="9799225at2"/>
<keyword evidence="3 6" id="KW-0812">Transmembrane</keyword>
<feature type="transmembrane region" description="Helical" evidence="6">
    <location>
        <begin position="62"/>
        <end position="83"/>
    </location>
</feature>
<dbReference type="PANTHER" id="PTHR21716:SF64">
    <property type="entry name" value="AI-2 TRANSPORT PROTEIN TQSA"/>
    <property type="match status" value="1"/>
</dbReference>
<dbReference type="Proteomes" id="UP000190423">
    <property type="component" value="Unassembled WGS sequence"/>
</dbReference>
<feature type="transmembrane region" description="Helical" evidence="6">
    <location>
        <begin position="9"/>
        <end position="26"/>
    </location>
</feature>
<gene>
    <name evidence="7" type="ORF">SAMN02745149_00862</name>
</gene>
<dbReference type="Pfam" id="PF01594">
    <property type="entry name" value="AI-2E_transport"/>
    <property type="match status" value="1"/>
</dbReference>
<reference evidence="7 8" key="1">
    <citation type="submission" date="2017-02" db="EMBL/GenBank/DDBJ databases">
        <authorList>
            <person name="Peterson S.W."/>
        </authorList>
    </citation>
    <scope>NUCLEOTIDE SEQUENCE [LARGE SCALE GENOMIC DNA]</scope>
    <source>
        <strain evidence="7 8">ATCC BAA-908</strain>
    </source>
</reference>
<comment type="similarity">
    <text evidence="2">Belongs to the autoinducer-2 exporter (AI-2E) (TC 2.A.86) family.</text>
</comment>
<feature type="transmembrane region" description="Helical" evidence="6">
    <location>
        <begin position="202"/>
        <end position="225"/>
    </location>
</feature>
<evidence type="ECO:0000256" key="2">
    <source>
        <dbReference type="ARBA" id="ARBA00009773"/>
    </source>
</evidence>
<dbReference type="GO" id="GO:0016020">
    <property type="term" value="C:membrane"/>
    <property type="evidence" value="ECO:0007669"/>
    <property type="project" value="UniProtKB-SubCell"/>
</dbReference>